<proteinExistence type="predicted"/>
<comment type="caution">
    <text evidence="2">The sequence shown here is derived from an EMBL/GenBank/DDBJ whole genome shotgun (WGS) entry which is preliminary data.</text>
</comment>
<dbReference type="PANTHER" id="PTHR12277:SF191">
    <property type="entry name" value="ALPHA_BETA-HYDROLASES SUPERFAMILY PROTEIN"/>
    <property type="match status" value="1"/>
</dbReference>
<evidence type="ECO:0000259" key="1">
    <source>
        <dbReference type="Pfam" id="PF12146"/>
    </source>
</evidence>
<reference evidence="2 3" key="1">
    <citation type="submission" date="2024-01" db="EMBL/GenBank/DDBJ databases">
        <title>The complete chloroplast genome sequence of Lithospermum erythrorhizon: insights into the phylogenetic relationship among Boraginaceae species and the maternal lineages of purple gromwells.</title>
        <authorList>
            <person name="Okada T."/>
            <person name="Watanabe K."/>
        </authorList>
    </citation>
    <scope>NUCLEOTIDE SEQUENCE [LARGE SCALE GENOMIC DNA]</scope>
</reference>
<name>A0AAV3S2H8_LITER</name>
<dbReference type="AlphaFoldDB" id="A0AAV3S2H8"/>
<accession>A0AAV3S2H8</accession>
<keyword evidence="2" id="KW-0378">Hydrolase</keyword>
<keyword evidence="3" id="KW-1185">Reference proteome</keyword>
<dbReference type="Proteomes" id="UP001454036">
    <property type="component" value="Unassembled WGS sequence"/>
</dbReference>
<dbReference type="Gene3D" id="3.40.50.1820">
    <property type="entry name" value="alpha/beta hydrolase"/>
    <property type="match status" value="1"/>
</dbReference>
<dbReference type="Pfam" id="PF12146">
    <property type="entry name" value="Hydrolase_4"/>
    <property type="match status" value="1"/>
</dbReference>
<gene>
    <name evidence="2" type="ORF">LIER_34663</name>
</gene>
<evidence type="ECO:0000313" key="2">
    <source>
        <dbReference type="EMBL" id="GAA0187375.1"/>
    </source>
</evidence>
<sequence>MGAMTSTIASKLAFFPPDPPSYDVVEKGRKLIMSEVSDRDNVDVMKIETKIGTHIVAIYVKNNIGKLTLLYSHGNATDIGQIYELLIELSLHLGVNLLGYDYSGYGKSTGKPSELNTYADIEAAYKYLQDTYGAKEEDIILYGQSVGSGPTVDIASRLPRLRGVVLHSPIASGLRCMYPVKQSYWCDIYKNVDKIPHIECPVFVIHGTDDDVVDISHGKELWELCKQKHKPLWINGGNHCDLELYPEYIKHLKEFIDALEKSSH</sequence>
<organism evidence="2 3">
    <name type="scientific">Lithospermum erythrorhizon</name>
    <name type="common">Purple gromwell</name>
    <name type="synonym">Lithospermum officinale var. erythrorhizon</name>
    <dbReference type="NCBI Taxonomy" id="34254"/>
    <lineage>
        <taxon>Eukaryota</taxon>
        <taxon>Viridiplantae</taxon>
        <taxon>Streptophyta</taxon>
        <taxon>Embryophyta</taxon>
        <taxon>Tracheophyta</taxon>
        <taxon>Spermatophyta</taxon>
        <taxon>Magnoliopsida</taxon>
        <taxon>eudicotyledons</taxon>
        <taxon>Gunneridae</taxon>
        <taxon>Pentapetalae</taxon>
        <taxon>asterids</taxon>
        <taxon>lamiids</taxon>
        <taxon>Boraginales</taxon>
        <taxon>Boraginaceae</taxon>
        <taxon>Boraginoideae</taxon>
        <taxon>Lithospermeae</taxon>
        <taxon>Lithospermum</taxon>
    </lineage>
</organism>
<dbReference type="InterPro" id="IPR022742">
    <property type="entry name" value="Hydrolase_4"/>
</dbReference>
<dbReference type="PANTHER" id="PTHR12277">
    <property type="entry name" value="ALPHA/BETA HYDROLASE DOMAIN-CONTAINING PROTEIN"/>
    <property type="match status" value="1"/>
</dbReference>
<dbReference type="SUPFAM" id="SSF53474">
    <property type="entry name" value="alpha/beta-Hydrolases"/>
    <property type="match status" value="1"/>
</dbReference>
<dbReference type="InterPro" id="IPR029058">
    <property type="entry name" value="AB_hydrolase_fold"/>
</dbReference>
<dbReference type="EMBL" id="BAABME010014652">
    <property type="protein sequence ID" value="GAA0187375.1"/>
    <property type="molecule type" value="Genomic_DNA"/>
</dbReference>
<feature type="domain" description="Serine aminopeptidase S33" evidence="1">
    <location>
        <begin position="68"/>
        <end position="171"/>
    </location>
</feature>
<keyword evidence="2" id="KW-0645">Protease</keyword>
<protein>
    <submittedName>
        <fullName evidence="2">Serine protease</fullName>
    </submittedName>
</protein>
<dbReference type="GO" id="GO:0006508">
    <property type="term" value="P:proteolysis"/>
    <property type="evidence" value="ECO:0007669"/>
    <property type="project" value="UniProtKB-KW"/>
</dbReference>
<evidence type="ECO:0000313" key="3">
    <source>
        <dbReference type="Proteomes" id="UP001454036"/>
    </source>
</evidence>
<dbReference type="GO" id="GO:0008233">
    <property type="term" value="F:peptidase activity"/>
    <property type="evidence" value="ECO:0007669"/>
    <property type="project" value="UniProtKB-KW"/>
</dbReference>